<organism evidence="2 3">
    <name type="scientific">Crenichthys baileyi</name>
    <name type="common">White River springfish</name>
    <dbReference type="NCBI Taxonomy" id="28760"/>
    <lineage>
        <taxon>Eukaryota</taxon>
        <taxon>Metazoa</taxon>
        <taxon>Chordata</taxon>
        <taxon>Craniata</taxon>
        <taxon>Vertebrata</taxon>
        <taxon>Euteleostomi</taxon>
        <taxon>Actinopterygii</taxon>
        <taxon>Neopterygii</taxon>
        <taxon>Teleostei</taxon>
        <taxon>Neoteleostei</taxon>
        <taxon>Acanthomorphata</taxon>
        <taxon>Ovalentaria</taxon>
        <taxon>Atherinomorphae</taxon>
        <taxon>Cyprinodontiformes</taxon>
        <taxon>Goodeidae</taxon>
        <taxon>Crenichthys</taxon>
    </lineage>
</organism>
<dbReference type="AlphaFoldDB" id="A0AAV9SE98"/>
<proteinExistence type="predicted"/>
<reference evidence="2 3" key="1">
    <citation type="submission" date="2021-06" db="EMBL/GenBank/DDBJ databases">
        <authorList>
            <person name="Palmer J.M."/>
        </authorList>
    </citation>
    <scope>NUCLEOTIDE SEQUENCE [LARGE SCALE GENOMIC DNA]</scope>
    <source>
        <strain evidence="2 3">MEX-2019</strain>
        <tissue evidence="2">Muscle</tissue>
    </source>
</reference>
<keyword evidence="3" id="KW-1185">Reference proteome</keyword>
<name>A0AAV9SE98_9TELE</name>
<feature type="compositionally biased region" description="Polar residues" evidence="1">
    <location>
        <begin position="274"/>
        <end position="285"/>
    </location>
</feature>
<evidence type="ECO:0000313" key="3">
    <source>
        <dbReference type="Proteomes" id="UP001311232"/>
    </source>
</evidence>
<comment type="caution">
    <text evidence="2">The sequence shown here is derived from an EMBL/GenBank/DDBJ whole genome shotgun (WGS) entry which is preliminary data.</text>
</comment>
<gene>
    <name evidence="2" type="ORF">CRENBAI_010294</name>
</gene>
<evidence type="ECO:0000313" key="2">
    <source>
        <dbReference type="EMBL" id="KAK5619656.1"/>
    </source>
</evidence>
<feature type="region of interest" description="Disordered" evidence="1">
    <location>
        <begin position="456"/>
        <end position="477"/>
    </location>
</feature>
<dbReference type="EMBL" id="JAHHUM010000487">
    <property type="protein sequence ID" value="KAK5619656.1"/>
    <property type="molecule type" value="Genomic_DNA"/>
</dbReference>
<sequence length="477" mass="50598">MASVEEKQTRLRASITPEIAFERSSVLYDAMLRKPDGEGCGEWAEWWKLCTGYPSSGAPQTQIGQTQLKLSFGLNMDSSTPLPQSPCPPSDFKLPVCCSSCRRRCHRQDTVPPVVEIQTGASISFPEGLAYTPSSCLASSTSLPGSQPCSSDHSAPSGGSWWKNIVHAGSSLQSEAAEAIHPLLHGFGRSPLGVRLSLQLQSPLGFSLSLQLQSPLEVSRSLQLQGSTADLQDSVAESPAAFPDSSGFCTTSQSFSGSRIASQNFSGSKPPASQPSGKSPTSLTFSAPVLDSTEGSAVPPAFLSVGVQLDTPALVSTGGQPEAAAPVSAGGSSWASSPRSSVFLLLPPLWVVLRCGTPQLLLISHQCHFHLLHPQSKLKVCQLLQFKFASSERGSGVKRLSPKFPRSERGSRMIRLHPEFQSPSMLLSLKSPSVLLSLQSPSMLQSTSILSSLQSLGPQSSLNSNTDLNSLTPTLTR</sequence>
<evidence type="ECO:0000256" key="1">
    <source>
        <dbReference type="SAM" id="MobiDB-lite"/>
    </source>
</evidence>
<accession>A0AAV9SE98</accession>
<dbReference type="Proteomes" id="UP001311232">
    <property type="component" value="Unassembled WGS sequence"/>
</dbReference>
<feature type="region of interest" description="Disordered" evidence="1">
    <location>
        <begin position="260"/>
        <end position="285"/>
    </location>
</feature>
<protein>
    <submittedName>
        <fullName evidence="2">Uncharacterized protein</fullName>
    </submittedName>
</protein>